<feature type="transmembrane region" description="Helical" evidence="1">
    <location>
        <begin position="342"/>
        <end position="359"/>
    </location>
</feature>
<feature type="transmembrane region" description="Helical" evidence="1">
    <location>
        <begin position="405"/>
        <end position="425"/>
    </location>
</feature>
<dbReference type="EMBL" id="JACRSR010000007">
    <property type="protein sequence ID" value="MBC8532358.1"/>
    <property type="molecule type" value="Genomic_DNA"/>
</dbReference>
<feature type="transmembrane region" description="Helical" evidence="1">
    <location>
        <begin position="266"/>
        <end position="285"/>
    </location>
</feature>
<feature type="transmembrane region" description="Helical" evidence="1">
    <location>
        <begin position="154"/>
        <end position="177"/>
    </location>
</feature>
<feature type="transmembrane region" description="Helical" evidence="1">
    <location>
        <begin position="12"/>
        <end position="33"/>
    </location>
</feature>
<organism evidence="2 3">
    <name type="scientific">Gehongia tenuis</name>
    <dbReference type="NCBI Taxonomy" id="2763655"/>
    <lineage>
        <taxon>Bacteria</taxon>
        <taxon>Bacillati</taxon>
        <taxon>Bacillota</taxon>
        <taxon>Clostridia</taxon>
        <taxon>Christensenellales</taxon>
        <taxon>Christensenellaceae</taxon>
        <taxon>Gehongia</taxon>
    </lineage>
</organism>
<dbReference type="AlphaFoldDB" id="A0A926D608"/>
<sequence>MQRGKKSILNATAAMLLTLMNGLLGMVVTKLVIDVFGSDFNGLNSTASQLVNILLLLEGGFTIATNVAMFHPYYAGDYDRVNQILSATHKTFRKIGIIFLGAGVAVAAGYTLVVNSGLPAELIFTVMMMAIVPAAFNLFFATKYRILLQADQKEYIISLITLLTITLGHIINIILVLCSGKMWMIRAVTMVMAIINSILIGFYVKKHYRFLDFKAKPDFSAIQGTKDVMIQKITGVIYNTAPIVFISISADGGTLLASVYAVYNNVFVLLKGVMQGLIDAPRLGLGEMMATKKREEVWPTFKLYQFIVFMALFILLTTAAVLIIPFVAVYTHGVSDTNYEKPIIALLLVCITFFEMIHIPSGHMINMSGNFRISKQIQIVATITLIFTMSAGVLIAGIYGILCSVLLTAIILAILEIGFIHCRFFTKKIKSLLGLLLPFAITAVPLGILELKLLPKIDGYLSFFICAFILAVGNSIIAFVLGMLFNRQQTMEAFTKILRIVHLGK</sequence>
<feature type="transmembrane region" description="Helical" evidence="1">
    <location>
        <begin position="379"/>
        <end position="399"/>
    </location>
</feature>
<keyword evidence="1" id="KW-1133">Transmembrane helix</keyword>
<evidence type="ECO:0000313" key="3">
    <source>
        <dbReference type="Proteomes" id="UP000623172"/>
    </source>
</evidence>
<feature type="transmembrane region" description="Helical" evidence="1">
    <location>
        <begin position="122"/>
        <end position="142"/>
    </location>
</feature>
<reference evidence="2" key="1">
    <citation type="submission" date="2020-08" db="EMBL/GenBank/DDBJ databases">
        <title>Genome public.</title>
        <authorList>
            <person name="Liu C."/>
            <person name="Sun Q."/>
        </authorList>
    </citation>
    <scope>NUCLEOTIDE SEQUENCE</scope>
    <source>
        <strain evidence="2">NSJ-53</strain>
    </source>
</reference>
<keyword evidence="1" id="KW-0472">Membrane</keyword>
<feature type="transmembrane region" description="Helical" evidence="1">
    <location>
        <begin position="95"/>
        <end position="116"/>
    </location>
</feature>
<feature type="transmembrane region" description="Helical" evidence="1">
    <location>
        <begin position="306"/>
        <end position="330"/>
    </location>
</feature>
<feature type="transmembrane region" description="Helical" evidence="1">
    <location>
        <begin position="236"/>
        <end position="260"/>
    </location>
</feature>
<keyword evidence="1" id="KW-0812">Transmembrane</keyword>
<dbReference type="RefSeq" id="WP_249317477.1">
    <property type="nucleotide sequence ID" value="NZ_JACRSR010000007.1"/>
</dbReference>
<comment type="caution">
    <text evidence="2">The sequence shown here is derived from an EMBL/GenBank/DDBJ whole genome shotgun (WGS) entry which is preliminary data.</text>
</comment>
<feature type="transmembrane region" description="Helical" evidence="1">
    <location>
        <begin position="461"/>
        <end position="485"/>
    </location>
</feature>
<feature type="transmembrane region" description="Helical" evidence="1">
    <location>
        <begin position="183"/>
        <end position="204"/>
    </location>
</feature>
<accession>A0A926D608</accession>
<evidence type="ECO:0008006" key="4">
    <source>
        <dbReference type="Google" id="ProtNLM"/>
    </source>
</evidence>
<evidence type="ECO:0000256" key="1">
    <source>
        <dbReference type="SAM" id="Phobius"/>
    </source>
</evidence>
<proteinExistence type="predicted"/>
<feature type="transmembrane region" description="Helical" evidence="1">
    <location>
        <begin position="53"/>
        <end position="74"/>
    </location>
</feature>
<feature type="transmembrane region" description="Helical" evidence="1">
    <location>
        <begin position="432"/>
        <end position="449"/>
    </location>
</feature>
<name>A0A926D608_9FIRM</name>
<keyword evidence="3" id="KW-1185">Reference proteome</keyword>
<dbReference type="Proteomes" id="UP000623172">
    <property type="component" value="Unassembled WGS sequence"/>
</dbReference>
<protein>
    <recommendedName>
        <fullName evidence="4">Polysaccharide biosynthesis protein C-terminal domain-containing protein</fullName>
    </recommendedName>
</protein>
<evidence type="ECO:0000313" key="2">
    <source>
        <dbReference type="EMBL" id="MBC8532358.1"/>
    </source>
</evidence>
<gene>
    <name evidence="2" type="ORF">H8696_10960</name>
</gene>